<keyword evidence="1" id="KW-0472">Membrane</keyword>
<feature type="transmembrane region" description="Helical" evidence="1">
    <location>
        <begin position="12"/>
        <end position="31"/>
    </location>
</feature>
<dbReference type="KEGG" id="psyt:DSAG12_02557"/>
<organism evidence="2 3">
    <name type="scientific">Promethearchaeum syntrophicum</name>
    <dbReference type="NCBI Taxonomy" id="2594042"/>
    <lineage>
        <taxon>Archaea</taxon>
        <taxon>Promethearchaeati</taxon>
        <taxon>Promethearchaeota</taxon>
        <taxon>Promethearchaeia</taxon>
        <taxon>Promethearchaeales</taxon>
        <taxon>Promethearchaeaceae</taxon>
        <taxon>Promethearchaeum</taxon>
    </lineage>
</organism>
<evidence type="ECO:0000313" key="3">
    <source>
        <dbReference type="Proteomes" id="UP000321408"/>
    </source>
</evidence>
<dbReference type="AlphaFoldDB" id="A0A5B9DCY1"/>
<feature type="transmembrane region" description="Helical" evidence="1">
    <location>
        <begin position="43"/>
        <end position="61"/>
    </location>
</feature>
<evidence type="ECO:0000256" key="1">
    <source>
        <dbReference type="SAM" id="Phobius"/>
    </source>
</evidence>
<dbReference type="Proteomes" id="UP000321408">
    <property type="component" value="Chromosome"/>
</dbReference>
<dbReference type="EMBL" id="CP042905">
    <property type="protein sequence ID" value="QEE16727.1"/>
    <property type="molecule type" value="Genomic_DNA"/>
</dbReference>
<dbReference type="RefSeq" id="WP_147663660.1">
    <property type="nucleotide sequence ID" value="NZ_CP042905.2"/>
</dbReference>
<evidence type="ECO:0000313" key="2">
    <source>
        <dbReference type="EMBL" id="QEE16727.1"/>
    </source>
</evidence>
<name>A0A5B9DCY1_9ARCH</name>
<dbReference type="GeneID" id="41330541"/>
<proteinExistence type="predicted"/>
<keyword evidence="1" id="KW-0812">Transmembrane</keyword>
<reference evidence="2 3" key="2">
    <citation type="journal article" date="2024" name="Int. J. Syst. Evol. Microbiol.">
        <title>Promethearchaeum syntrophicum gen. nov., sp. nov., an anaerobic, obligately syntrophic archaeon, the first isolate of the lineage 'Asgard' archaea, and proposal of the new archaeal phylum Promethearchaeota phyl. nov. and kingdom Promethearchaeati regn. nov.</title>
        <authorList>
            <person name="Imachi H."/>
            <person name="Nobu M.K."/>
            <person name="Kato S."/>
            <person name="Takaki Y."/>
            <person name="Miyazaki M."/>
            <person name="Miyata M."/>
            <person name="Ogawara M."/>
            <person name="Saito Y."/>
            <person name="Sakai S."/>
            <person name="Tahara Y.O."/>
            <person name="Takano Y."/>
            <person name="Tasumi E."/>
            <person name="Uematsu K."/>
            <person name="Yoshimura T."/>
            <person name="Itoh T."/>
            <person name="Ohkuma M."/>
            <person name="Takai K."/>
        </authorList>
    </citation>
    <scope>NUCLEOTIDE SEQUENCE [LARGE SCALE GENOMIC DNA]</scope>
    <source>
        <strain evidence="2 3">MK-D1</strain>
    </source>
</reference>
<sequence>MDELEKLYRGRAAVGIISILILITWIIYMILYCSFEYFYRHPMLYSILMLMTFHNIFTARIKKLEENYTSETNDI</sequence>
<reference evidence="2 3" key="1">
    <citation type="journal article" date="2020" name="Nature">
        <title>Isolation of an archaeon at the prokaryote-eukaryote interface.</title>
        <authorList>
            <person name="Imachi H."/>
            <person name="Nobu M.K."/>
            <person name="Nakahara N."/>
            <person name="Morono Y."/>
            <person name="Ogawara M."/>
            <person name="Takaki Y."/>
            <person name="Takano Y."/>
            <person name="Uematsu K."/>
            <person name="Ikuta T."/>
            <person name="Ito M."/>
            <person name="Matsui Y."/>
            <person name="Miyazaki M."/>
            <person name="Murata K."/>
            <person name="Saito Y."/>
            <person name="Sakai S."/>
            <person name="Song C."/>
            <person name="Tasumi E."/>
            <person name="Yamanaka Y."/>
            <person name="Yamaguchi T."/>
            <person name="Kamagata Y."/>
            <person name="Tamaki H."/>
            <person name="Takai K."/>
        </authorList>
    </citation>
    <scope>NUCLEOTIDE SEQUENCE [LARGE SCALE GENOMIC DNA]</scope>
    <source>
        <strain evidence="2 3">MK-D1</strain>
    </source>
</reference>
<keyword evidence="3" id="KW-1185">Reference proteome</keyword>
<gene>
    <name evidence="2" type="ORF">DSAG12_02557</name>
</gene>
<keyword evidence="1" id="KW-1133">Transmembrane helix</keyword>
<protein>
    <submittedName>
        <fullName evidence="2">Uncharacterized protein</fullName>
    </submittedName>
</protein>
<accession>A0A5B9DCY1</accession>